<evidence type="ECO:0000256" key="7">
    <source>
        <dbReference type="PROSITE-ProRule" id="PRU00221"/>
    </source>
</evidence>
<dbReference type="PROSITE" id="PS50089">
    <property type="entry name" value="ZF_RING_2"/>
    <property type="match status" value="1"/>
</dbReference>
<feature type="compositionally biased region" description="Polar residues" evidence="9">
    <location>
        <begin position="258"/>
        <end position="284"/>
    </location>
</feature>
<dbReference type="SUPFAM" id="SSF50978">
    <property type="entry name" value="WD40 repeat-like"/>
    <property type="match status" value="1"/>
</dbReference>
<feature type="coiled-coil region" evidence="8">
    <location>
        <begin position="186"/>
        <end position="213"/>
    </location>
</feature>
<dbReference type="AlphaFoldDB" id="A0AAE1BD24"/>
<dbReference type="PROSITE" id="PS00678">
    <property type="entry name" value="WD_REPEATS_1"/>
    <property type="match status" value="1"/>
</dbReference>
<dbReference type="Proteomes" id="UP001283361">
    <property type="component" value="Unassembled WGS sequence"/>
</dbReference>
<keyword evidence="2" id="KW-0479">Metal-binding</keyword>
<keyword evidence="1 7" id="KW-0853">WD repeat</keyword>
<evidence type="ECO:0000256" key="2">
    <source>
        <dbReference type="ARBA" id="ARBA00022723"/>
    </source>
</evidence>
<dbReference type="PANTHER" id="PTHR19848:SF6">
    <property type="entry name" value="E3 UBIQUITIN-PROTEIN LIGASE TRAF7"/>
    <property type="match status" value="1"/>
</dbReference>
<keyword evidence="4 6" id="KW-0863">Zinc-finger</keyword>
<reference evidence="11" key="1">
    <citation type="journal article" date="2023" name="G3 (Bethesda)">
        <title>A reference genome for the long-term kleptoplast-retaining sea slug Elysia crispata morphotype clarki.</title>
        <authorList>
            <person name="Eastman K.E."/>
            <person name="Pendleton A.L."/>
            <person name="Shaikh M.A."/>
            <person name="Suttiyut T."/>
            <person name="Ogas R."/>
            <person name="Tomko P."/>
            <person name="Gavelis G."/>
            <person name="Widhalm J.R."/>
            <person name="Wisecaver J.H."/>
        </authorList>
    </citation>
    <scope>NUCLEOTIDE SEQUENCE</scope>
    <source>
        <strain evidence="11">ECLA1</strain>
    </source>
</reference>
<name>A0AAE1BD24_9GAST</name>
<evidence type="ECO:0000256" key="6">
    <source>
        <dbReference type="PROSITE-ProRule" id="PRU00175"/>
    </source>
</evidence>
<feature type="region of interest" description="Disordered" evidence="9">
    <location>
        <begin position="258"/>
        <end position="285"/>
    </location>
</feature>
<feature type="repeat" description="WD" evidence="7">
    <location>
        <begin position="552"/>
        <end position="587"/>
    </location>
</feature>
<dbReference type="GO" id="GO:0007219">
    <property type="term" value="P:Notch signaling pathway"/>
    <property type="evidence" value="ECO:0007669"/>
    <property type="project" value="TreeGrafter"/>
</dbReference>
<dbReference type="InterPro" id="IPR013083">
    <property type="entry name" value="Znf_RING/FYVE/PHD"/>
</dbReference>
<dbReference type="GO" id="GO:0008270">
    <property type="term" value="F:zinc ion binding"/>
    <property type="evidence" value="ECO:0007669"/>
    <property type="project" value="UniProtKB-KW"/>
</dbReference>
<evidence type="ECO:0000256" key="8">
    <source>
        <dbReference type="SAM" id="Coils"/>
    </source>
</evidence>
<protein>
    <recommendedName>
        <fullName evidence="10">RING-type domain-containing protein</fullName>
    </recommendedName>
</protein>
<keyword evidence="12" id="KW-1185">Reference proteome</keyword>
<dbReference type="GO" id="GO:0005730">
    <property type="term" value="C:nucleolus"/>
    <property type="evidence" value="ECO:0007669"/>
    <property type="project" value="TreeGrafter"/>
</dbReference>
<accession>A0AAE1BD24</accession>
<dbReference type="SMART" id="SM00320">
    <property type="entry name" value="WD40"/>
    <property type="match status" value="7"/>
</dbReference>
<evidence type="ECO:0000256" key="1">
    <source>
        <dbReference type="ARBA" id="ARBA00022574"/>
    </source>
</evidence>
<evidence type="ECO:0000313" key="12">
    <source>
        <dbReference type="Proteomes" id="UP001283361"/>
    </source>
</evidence>
<dbReference type="Gene3D" id="3.30.40.10">
    <property type="entry name" value="Zinc/RING finger domain, C3HC4 (zinc finger)"/>
    <property type="match status" value="2"/>
</dbReference>
<dbReference type="Pfam" id="PF00400">
    <property type="entry name" value="WD40"/>
    <property type="match status" value="4"/>
</dbReference>
<gene>
    <name evidence="11" type="ORF">RRG08_021504</name>
</gene>
<dbReference type="Pfam" id="PF13923">
    <property type="entry name" value="zf-C3HC4_2"/>
    <property type="match status" value="1"/>
</dbReference>
<dbReference type="CDD" id="cd00200">
    <property type="entry name" value="WD40"/>
    <property type="match status" value="1"/>
</dbReference>
<dbReference type="Gene3D" id="2.130.10.10">
    <property type="entry name" value="YVTN repeat-like/Quinoprotein amine dehydrogenase"/>
    <property type="match status" value="2"/>
</dbReference>
<dbReference type="SUPFAM" id="SSF49599">
    <property type="entry name" value="TRAF domain-like"/>
    <property type="match status" value="1"/>
</dbReference>
<dbReference type="InterPro" id="IPR036322">
    <property type="entry name" value="WD40_repeat_dom_sf"/>
</dbReference>
<evidence type="ECO:0000256" key="9">
    <source>
        <dbReference type="SAM" id="MobiDB-lite"/>
    </source>
</evidence>
<dbReference type="PROSITE" id="PS50082">
    <property type="entry name" value="WD_REPEATS_2"/>
    <property type="match status" value="4"/>
</dbReference>
<dbReference type="PROSITE" id="PS50294">
    <property type="entry name" value="WD_REPEATS_REGION"/>
    <property type="match status" value="2"/>
</dbReference>
<dbReference type="SMART" id="SM00184">
    <property type="entry name" value="RING"/>
    <property type="match status" value="1"/>
</dbReference>
<dbReference type="EMBL" id="JAWDGP010000167">
    <property type="protein sequence ID" value="KAK3803306.1"/>
    <property type="molecule type" value="Genomic_DNA"/>
</dbReference>
<keyword evidence="5" id="KW-0862">Zinc</keyword>
<dbReference type="InterPro" id="IPR019775">
    <property type="entry name" value="WD40_repeat_CS"/>
</dbReference>
<evidence type="ECO:0000259" key="10">
    <source>
        <dbReference type="PROSITE" id="PS50089"/>
    </source>
</evidence>
<dbReference type="InterPro" id="IPR017907">
    <property type="entry name" value="Znf_RING_CS"/>
</dbReference>
<dbReference type="InterPro" id="IPR015943">
    <property type="entry name" value="WD40/YVTN_repeat-like_dom_sf"/>
</dbReference>
<dbReference type="InterPro" id="IPR001841">
    <property type="entry name" value="Znf_RING"/>
</dbReference>
<keyword evidence="3" id="KW-0677">Repeat</keyword>
<dbReference type="SUPFAM" id="SSF57850">
    <property type="entry name" value="RING/U-box"/>
    <property type="match status" value="1"/>
</dbReference>
<evidence type="ECO:0000256" key="3">
    <source>
        <dbReference type="ARBA" id="ARBA00022737"/>
    </source>
</evidence>
<feature type="repeat" description="WD" evidence="7">
    <location>
        <begin position="510"/>
        <end position="551"/>
    </location>
</feature>
<dbReference type="GO" id="GO:0000027">
    <property type="term" value="P:ribosomal large subunit assembly"/>
    <property type="evidence" value="ECO:0007669"/>
    <property type="project" value="TreeGrafter"/>
</dbReference>
<feature type="repeat" description="WD" evidence="7">
    <location>
        <begin position="345"/>
        <end position="384"/>
    </location>
</feature>
<feature type="domain" description="RING-type" evidence="10">
    <location>
        <begin position="18"/>
        <end position="53"/>
    </location>
</feature>
<evidence type="ECO:0000313" key="11">
    <source>
        <dbReference type="EMBL" id="KAK3803306.1"/>
    </source>
</evidence>
<dbReference type="PANTHER" id="PTHR19848">
    <property type="entry name" value="WD40 REPEAT PROTEIN"/>
    <property type="match status" value="1"/>
</dbReference>
<comment type="caution">
    <text evidence="11">The sequence shown here is derived from an EMBL/GenBank/DDBJ whole genome shotgun (WGS) entry which is preliminary data.</text>
</comment>
<proteinExistence type="predicted"/>
<evidence type="ECO:0000256" key="4">
    <source>
        <dbReference type="ARBA" id="ARBA00022771"/>
    </source>
</evidence>
<dbReference type="InterPro" id="IPR001680">
    <property type="entry name" value="WD40_rpt"/>
</dbReference>
<dbReference type="PROSITE" id="PS00518">
    <property type="entry name" value="ZF_RING_1"/>
    <property type="match status" value="1"/>
</dbReference>
<sequence>MTDVPTKFADLPSPHLKCPICGGLYKDPVINIKCGHTFCRSCAFTTTRCPVDNSHCDTSQVVVNRLVVGQIEDLSIYCRHGLVKNKDGGWDLAADSCQQIINIGKRNEHEEICIFALVRCPYSENCAQMRKKDLNQHKKFCNQIVCKFANQGCKYRGTHKQLEEHSKVCIYYQREAFNGNSLAVKVAEQEVAIQALQEENIQLNLRVKELEESKSLIKTELERQGSMVLDLQQKLDSLLSRLDQTHNVTFVPKRPLSTSQMSLTDSGVGSNRSTSTTGQRSISPGRNYEKWEMPFQFKCIGTLRGHKDVVWAMTTKKGHLYSAGADGIIKIWSLEQLAKGCVGNIAAHNGVVHCLSTWGNSLLSAGGDKSVHFWDLDSCQKKSTILDAHENIICAMAVCDNMLFTSSFAVAKVWDLKTLQLKSSLPSENHWVRALALSRGKDRLYTGSHNAINVWETKENFEKLGTIQHECGSVYSLAVSKTYIIAGNSGNYDRNIQVFSVETHEFVMNFCGHIGTVTTLVISPSGQFLFSASHDSTIQMWGLEKMLPIQNLSRHQGSVNTLTLHGDFLLSGSEDHEVKVFRYFRMQ</sequence>
<keyword evidence="8" id="KW-0175">Coiled coil</keyword>
<evidence type="ECO:0000256" key="5">
    <source>
        <dbReference type="ARBA" id="ARBA00022833"/>
    </source>
</evidence>
<organism evidence="11 12">
    <name type="scientific">Elysia crispata</name>
    <name type="common">lettuce slug</name>
    <dbReference type="NCBI Taxonomy" id="231223"/>
    <lineage>
        <taxon>Eukaryota</taxon>
        <taxon>Metazoa</taxon>
        <taxon>Spiralia</taxon>
        <taxon>Lophotrochozoa</taxon>
        <taxon>Mollusca</taxon>
        <taxon>Gastropoda</taxon>
        <taxon>Heterobranchia</taxon>
        <taxon>Euthyneura</taxon>
        <taxon>Panpulmonata</taxon>
        <taxon>Sacoglossa</taxon>
        <taxon>Placobranchoidea</taxon>
        <taxon>Plakobranchidae</taxon>
        <taxon>Elysia</taxon>
    </lineage>
</organism>
<feature type="repeat" description="WD" evidence="7">
    <location>
        <begin position="303"/>
        <end position="335"/>
    </location>
</feature>